<reference evidence="2 3" key="1">
    <citation type="journal article" date="2008" name="Proc. Natl. Acad. Sci. U.S.A.">
        <title>The genome of Cyanothece 51142, a unicellular diazotrophic cyanobacterium important in the marine nitrogen cycle.</title>
        <authorList>
            <person name="Welsh E.A."/>
            <person name="Liberton M."/>
            <person name="Stoeckel J."/>
            <person name="Loh T."/>
            <person name="Elvitigala T."/>
            <person name="Wang C."/>
            <person name="Wollam A."/>
            <person name="Fulton R.S."/>
            <person name="Clifton S.W."/>
            <person name="Jacobs J.M."/>
            <person name="Aurora R."/>
            <person name="Ghosh B.K."/>
            <person name="Sherman L.A."/>
            <person name="Smith R.D."/>
            <person name="Wilson R.K."/>
            <person name="Pakrasi H.B."/>
        </authorList>
    </citation>
    <scope>NUCLEOTIDE SEQUENCE [LARGE SCALE GENOMIC DNA]</scope>
    <source>
        <strain evidence="3">ATCC 51142 / BH68</strain>
    </source>
</reference>
<organism evidence="2 3">
    <name type="scientific">Crocosphaera subtropica (strain ATCC 51142 / BH68)</name>
    <name type="common">Cyanothece sp. (strain ATCC 51142)</name>
    <dbReference type="NCBI Taxonomy" id="43989"/>
    <lineage>
        <taxon>Bacteria</taxon>
        <taxon>Bacillati</taxon>
        <taxon>Cyanobacteriota</taxon>
        <taxon>Cyanophyceae</taxon>
        <taxon>Oscillatoriophycideae</taxon>
        <taxon>Chroococcales</taxon>
        <taxon>Aphanothecaceae</taxon>
        <taxon>Crocosphaera</taxon>
        <taxon>Crocosphaera subtropica</taxon>
    </lineage>
</organism>
<evidence type="ECO:0000313" key="2">
    <source>
        <dbReference type="EMBL" id="ACB52138.1"/>
    </source>
</evidence>
<dbReference type="EMBL" id="CP000806">
    <property type="protein sequence ID" value="ACB52138.1"/>
    <property type="molecule type" value="Genomic_DNA"/>
</dbReference>
<keyword evidence="1" id="KW-1133">Transmembrane helix</keyword>
<name>B1WU76_CROS5</name>
<keyword evidence="1" id="KW-0812">Transmembrane</keyword>
<dbReference type="AlphaFoldDB" id="B1WU76"/>
<evidence type="ECO:0000256" key="1">
    <source>
        <dbReference type="SAM" id="Phobius"/>
    </source>
</evidence>
<dbReference type="Proteomes" id="UP000001203">
    <property type="component" value="Chromosome circular"/>
</dbReference>
<keyword evidence="3" id="KW-1185">Reference proteome</keyword>
<dbReference type="STRING" id="43989.cce_2790"/>
<evidence type="ECO:0000313" key="3">
    <source>
        <dbReference type="Proteomes" id="UP000001203"/>
    </source>
</evidence>
<proteinExistence type="predicted"/>
<protein>
    <submittedName>
        <fullName evidence="2">Uncharacterized protein</fullName>
    </submittedName>
</protein>
<keyword evidence="1" id="KW-0472">Membrane</keyword>
<feature type="transmembrane region" description="Helical" evidence="1">
    <location>
        <begin position="20"/>
        <end position="38"/>
    </location>
</feature>
<accession>B1WU76</accession>
<dbReference type="KEGG" id="cyt:cce_2790"/>
<sequence>MRKPQAKPKRTKTIKITAPLNIILSAVIVVLLIEWININNCLTVLAYH</sequence>
<dbReference type="HOGENOM" id="CLU_3151890_0_0_3"/>
<gene>
    <name evidence="2" type="ordered locus">cce_2790</name>
</gene>